<dbReference type="AlphaFoldDB" id="A0A1H4JR33"/>
<protein>
    <submittedName>
        <fullName evidence="5">Peptide/nickel transport system substrate-binding protein</fullName>
    </submittedName>
</protein>
<evidence type="ECO:0000313" key="5">
    <source>
        <dbReference type="EMBL" id="SEB48794.1"/>
    </source>
</evidence>
<comment type="subcellular location">
    <subcellularLocation>
        <location evidence="1">Periplasm</location>
    </subcellularLocation>
</comment>
<dbReference type="CDD" id="cd08517">
    <property type="entry name" value="PBP2_NikA_DppA_OppA_like_13"/>
    <property type="match status" value="1"/>
</dbReference>
<organism evidence="5 6">
    <name type="scientific">Nitratireductor aquibiodomus</name>
    <dbReference type="NCBI Taxonomy" id="204799"/>
    <lineage>
        <taxon>Bacteria</taxon>
        <taxon>Pseudomonadati</taxon>
        <taxon>Pseudomonadota</taxon>
        <taxon>Alphaproteobacteria</taxon>
        <taxon>Hyphomicrobiales</taxon>
        <taxon>Phyllobacteriaceae</taxon>
        <taxon>Nitratireductor</taxon>
    </lineage>
</organism>
<dbReference type="Gene3D" id="3.40.190.10">
    <property type="entry name" value="Periplasmic binding protein-like II"/>
    <property type="match status" value="1"/>
</dbReference>
<dbReference type="InterPro" id="IPR039424">
    <property type="entry name" value="SBP_5"/>
</dbReference>
<proteinExistence type="inferred from homology"/>
<dbReference type="Gene3D" id="3.10.105.10">
    <property type="entry name" value="Dipeptide-binding Protein, Domain 3"/>
    <property type="match status" value="1"/>
</dbReference>
<feature type="domain" description="Solute-binding protein family 5" evidence="4">
    <location>
        <begin position="78"/>
        <end position="430"/>
    </location>
</feature>
<dbReference type="RefSeq" id="WP_090328061.1">
    <property type="nucleotide sequence ID" value="NZ_FNSL01000001.1"/>
</dbReference>
<dbReference type="InterPro" id="IPR030678">
    <property type="entry name" value="Peptide/Ni-bd"/>
</dbReference>
<evidence type="ECO:0000256" key="3">
    <source>
        <dbReference type="ARBA" id="ARBA00022729"/>
    </source>
</evidence>
<dbReference type="PANTHER" id="PTHR30290:SF38">
    <property type="entry name" value="D,D-DIPEPTIDE-BINDING PERIPLASMIC PROTEIN DDPA-RELATED"/>
    <property type="match status" value="1"/>
</dbReference>
<sequence>MERRDFNKMLLACGALAAFGVSPAPRALAQHREGGLTAILQPEPPILNLALNQQTPTGVVGGKIFESLLSYDFDLQPMRQLAESWEISEDGKMYTFRLVKNAKWHDGEPFTAADVVFSCADLLMEVHPRARANFDRCESIVARDDHTVVFTLKEPFAPFILAFEASSAPILPRHLYEGQDYRNSPYNNKPVGTGPFKFSEWVRGSHIHLTAFPDYYQEGKPHLTEIYYRIVPDAASRAVAMETGEAQLAQWMDIETFDVERLAALDHLTMTTKGYELFSPVLWIEINNRREPMNDKRFRQALMHLTDKKFVAERIMFGLAKPATGPIASTTRFFESDVKQYELSVEKATALLDEIGLKPDSDGKRITLRFAVAPYGEMWVRTAEYFRQAVAPAGIEVILDSYDIGGWASAISNWDFDLTTNMLYQYGDPALGVARTYISSNIRKGVMFSNTSGYSNPDIDRLFDEAAVETSDARRQELYSEAQRILVEDAPLLWLTEQRYPTIYDARIENLITTSTGVNGNFAAARYAE</sequence>
<dbReference type="GO" id="GO:0030288">
    <property type="term" value="C:outer membrane-bounded periplasmic space"/>
    <property type="evidence" value="ECO:0007669"/>
    <property type="project" value="UniProtKB-ARBA"/>
</dbReference>
<name>A0A1H4JR33_9HYPH</name>
<dbReference type="Proteomes" id="UP000199064">
    <property type="component" value="Unassembled WGS sequence"/>
</dbReference>
<evidence type="ECO:0000313" key="6">
    <source>
        <dbReference type="Proteomes" id="UP000199064"/>
    </source>
</evidence>
<evidence type="ECO:0000256" key="1">
    <source>
        <dbReference type="ARBA" id="ARBA00004418"/>
    </source>
</evidence>
<dbReference type="Pfam" id="PF00496">
    <property type="entry name" value="SBP_bac_5"/>
    <property type="match status" value="1"/>
</dbReference>
<dbReference type="GO" id="GO:1904680">
    <property type="term" value="F:peptide transmembrane transporter activity"/>
    <property type="evidence" value="ECO:0007669"/>
    <property type="project" value="TreeGrafter"/>
</dbReference>
<dbReference type="EMBL" id="FNSL01000001">
    <property type="protein sequence ID" value="SEB48794.1"/>
    <property type="molecule type" value="Genomic_DNA"/>
</dbReference>
<evidence type="ECO:0000259" key="4">
    <source>
        <dbReference type="Pfam" id="PF00496"/>
    </source>
</evidence>
<comment type="similarity">
    <text evidence="2">Belongs to the bacterial solute-binding protein 5 family.</text>
</comment>
<dbReference type="GO" id="GO:0015833">
    <property type="term" value="P:peptide transport"/>
    <property type="evidence" value="ECO:0007669"/>
    <property type="project" value="TreeGrafter"/>
</dbReference>
<gene>
    <name evidence="5" type="ORF">SAMN05216452_1610</name>
</gene>
<dbReference type="PANTHER" id="PTHR30290">
    <property type="entry name" value="PERIPLASMIC BINDING COMPONENT OF ABC TRANSPORTER"/>
    <property type="match status" value="1"/>
</dbReference>
<dbReference type="GO" id="GO:0043190">
    <property type="term" value="C:ATP-binding cassette (ABC) transporter complex"/>
    <property type="evidence" value="ECO:0007669"/>
    <property type="project" value="InterPro"/>
</dbReference>
<keyword evidence="3" id="KW-0732">Signal</keyword>
<dbReference type="PROSITE" id="PS51318">
    <property type="entry name" value="TAT"/>
    <property type="match status" value="1"/>
</dbReference>
<dbReference type="PIRSF" id="PIRSF002741">
    <property type="entry name" value="MppA"/>
    <property type="match status" value="1"/>
</dbReference>
<dbReference type="SUPFAM" id="SSF53850">
    <property type="entry name" value="Periplasmic binding protein-like II"/>
    <property type="match status" value="1"/>
</dbReference>
<dbReference type="InterPro" id="IPR006311">
    <property type="entry name" value="TAT_signal"/>
</dbReference>
<evidence type="ECO:0000256" key="2">
    <source>
        <dbReference type="ARBA" id="ARBA00005695"/>
    </source>
</evidence>
<dbReference type="InterPro" id="IPR000914">
    <property type="entry name" value="SBP_5_dom"/>
</dbReference>
<keyword evidence="6" id="KW-1185">Reference proteome</keyword>
<accession>A0A1H4JR33</accession>
<reference evidence="6" key="1">
    <citation type="submission" date="2016-10" db="EMBL/GenBank/DDBJ databases">
        <authorList>
            <person name="Varghese N."/>
            <person name="Submissions S."/>
        </authorList>
    </citation>
    <scope>NUCLEOTIDE SEQUENCE [LARGE SCALE GENOMIC DNA]</scope>
    <source>
        <strain evidence="6">ES.061</strain>
    </source>
</reference>